<dbReference type="PROSITE" id="PS51257">
    <property type="entry name" value="PROKAR_LIPOPROTEIN"/>
    <property type="match status" value="1"/>
</dbReference>
<comment type="caution">
    <text evidence="6">The sequence shown here is derived from an EMBL/GenBank/DDBJ whole genome shotgun (WGS) entry which is preliminary data.</text>
</comment>
<evidence type="ECO:0000259" key="5">
    <source>
        <dbReference type="Pfam" id="PF00263"/>
    </source>
</evidence>
<proteinExistence type="inferred from homology"/>
<reference evidence="6" key="2">
    <citation type="journal article" date="2021" name="PeerJ">
        <title>Extensive microbial diversity within the chicken gut microbiome revealed by metagenomics and culture.</title>
        <authorList>
            <person name="Gilroy R."/>
            <person name="Ravi A."/>
            <person name="Getino M."/>
            <person name="Pursley I."/>
            <person name="Horton D.L."/>
            <person name="Alikhan N.F."/>
            <person name="Baker D."/>
            <person name="Gharbi K."/>
            <person name="Hall N."/>
            <person name="Watson M."/>
            <person name="Adriaenssens E.M."/>
            <person name="Foster-Nyarko E."/>
            <person name="Jarju S."/>
            <person name="Secka A."/>
            <person name="Antonio M."/>
            <person name="Oren A."/>
            <person name="Chaudhuri R.R."/>
            <person name="La Ragione R."/>
            <person name="Hildebrand F."/>
            <person name="Pallen M.J."/>
        </authorList>
    </citation>
    <scope>NUCLEOTIDE SEQUENCE</scope>
    <source>
        <strain evidence="6">ChiW3-316</strain>
    </source>
</reference>
<dbReference type="GO" id="GO:0009306">
    <property type="term" value="P:protein secretion"/>
    <property type="evidence" value="ECO:0007669"/>
    <property type="project" value="InterPro"/>
</dbReference>
<protein>
    <submittedName>
        <fullName evidence="6">Secretin N-terminal domain-containing protein</fullName>
    </submittedName>
</protein>
<keyword evidence="2" id="KW-0732">Signal</keyword>
<dbReference type="PANTHER" id="PTHR30332:SF24">
    <property type="entry name" value="SECRETIN GSPD-RELATED"/>
    <property type="match status" value="1"/>
</dbReference>
<name>A0A9D1M4L3_9PROT</name>
<comment type="similarity">
    <text evidence="4">Belongs to the bacterial secretin family.</text>
</comment>
<dbReference type="Pfam" id="PF00263">
    <property type="entry name" value="Secretin"/>
    <property type="match status" value="1"/>
</dbReference>
<dbReference type="InterPro" id="IPR004846">
    <property type="entry name" value="T2SS/T3SS_dom"/>
</dbReference>
<evidence type="ECO:0000313" key="6">
    <source>
        <dbReference type="EMBL" id="HIU53508.1"/>
    </source>
</evidence>
<comment type="subcellular location">
    <subcellularLocation>
        <location evidence="1">Membrane</location>
    </subcellularLocation>
</comment>
<evidence type="ECO:0000256" key="4">
    <source>
        <dbReference type="RuleBase" id="RU004003"/>
    </source>
</evidence>
<feature type="domain" description="Type II/III secretion system secretin-like" evidence="5">
    <location>
        <begin position="347"/>
        <end position="527"/>
    </location>
</feature>
<accession>A0A9D1M4L3</accession>
<dbReference type="GO" id="GO:0015627">
    <property type="term" value="C:type II protein secretion system complex"/>
    <property type="evidence" value="ECO:0007669"/>
    <property type="project" value="TreeGrafter"/>
</dbReference>
<gene>
    <name evidence="6" type="ORF">IAD20_05450</name>
</gene>
<dbReference type="PANTHER" id="PTHR30332">
    <property type="entry name" value="PROBABLE GENERAL SECRETION PATHWAY PROTEIN D"/>
    <property type="match status" value="1"/>
</dbReference>
<dbReference type="EMBL" id="DVNC01000036">
    <property type="protein sequence ID" value="HIU53508.1"/>
    <property type="molecule type" value="Genomic_DNA"/>
</dbReference>
<dbReference type="GO" id="GO:0016020">
    <property type="term" value="C:membrane"/>
    <property type="evidence" value="ECO:0007669"/>
    <property type="project" value="UniProtKB-SubCell"/>
</dbReference>
<organism evidence="6 7">
    <name type="scientific">Candidatus Scatocola faecipullorum</name>
    <dbReference type="NCBI Taxonomy" id="2840917"/>
    <lineage>
        <taxon>Bacteria</taxon>
        <taxon>Pseudomonadati</taxon>
        <taxon>Pseudomonadota</taxon>
        <taxon>Alphaproteobacteria</taxon>
        <taxon>Rhodospirillales</taxon>
        <taxon>Rhodospirillaceae</taxon>
        <taxon>Rhodospirillaceae incertae sedis</taxon>
        <taxon>Candidatus Scatocola</taxon>
    </lineage>
</organism>
<dbReference type="Proteomes" id="UP000824107">
    <property type="component" value="Unassembled WGS sequence"/>
</dbReference>
<evidence type="ECO:0000313" key="7">
    <source>
        <dbReference type="Proteomes" id="UP000824107"/>
    </source>
</evidence>
<evidence type="ECO:0000256" key="3">
    <source>
        <dbReference type="ARBA" id="ARBA00023136"/>
    </source>
</evidence>
<keyword evidence="3" id="KW-0472">Membrane</keyword>
<evidence type="ECO:0000256" key="1">
    <source>
        <dbReference type="ARBA" id="ARBA00004370"/>
    </source>
</evidence>
<dbReference type="AlphaFoldDB" id="A0A9D1M4L3"/>
<sequence>MLMNKITKYSLGALMVAIAGSCSLSTKMDATIDREVEATTQLKETAKIPDKALNDDVVRVKNDIWLGDSSQIEYEGQPIPSYLEGKDGITLISNRPITLYEIGDMINKITGMRVSYATHLEKEVLSNGAKNKPTAQAINADWTDPSKMLVSYQGPLSGLLNEIGSRFGIWWKYDRKEIYFYKFVTRTFVLYTLPSTPSLSVNVGGSSQGSGGSSSISLQSSTKMDFWKNIETAIKNMLDKDSKYTMDPSNGTITVSATPNDIKKVAKYINEQNTRLSRQVAISVKVLQVSIDDSDQYGLDLSAVWKSPQGESIGVSSIAGGLGQDVTKNLTMTLLPGNVTVNGALQALSTQGTTNLITSGTVTTLNNKPAPIQVVKKQNYISEITKTNSGGDASYYDVSTETEEIETGFTMDVLPRILEHGRLMLMFNLTLSDLISLEKVSLDDRTDGETSEGGGQYIQNPIIESRGFTQEVAMKSGQSLVLTGYERVENTSEKSGVGSANNSLLGGTATASKTRSILVIILTPVVLDSPLSPESRMKD</sequence>
<dbReference type="InterPro" id="IPR050810">
    <property type="entry name" value="Bact_Secretion_Sys_Channel"/>
</dbReference>
<evidence type="ECO:0000256" key="2">
    <source>
        <dbReference type="ARBA" id="ARBA00022729"/>
    </source>
</evidence>
<reference evidence="6" key="1">
    <citation type="submission" date="2020-10" db="EMBL/GenBank/DDBJ databases">
        <authorList>
            <person name="Gilroy R."/>
        </authorList>
    </citation>
    <scope>NUCLEOTIDE SEQUENCE</scope>
    <source>
        <strain evidence="6">ChiW3-316</strain>
    </source>
</reference>